<feature type="region of interest" description="Disordered" evidence="9">
    <location>
        <begin position="165"/>
        <end position="187"/>
    </location>
</feature>
<feature type="region of interest" description="Disordered" evidence="9">
    <location>
        <begin position="110"/>
        <end position="145"/>
    </location>
</feature>
<organism evidence="10 11">
    <name type="scientific">Branchiostoma belcheri</name>
    <name type="common">Amphioxus</name>
    <dbReference type="NCBI Taxonomy" id="7741"/>
    <lineage>
        <taxon>Eukaryota</taxon>
        <taxon>Metazoa</taxon>
        <taxon>Chordata</taxon>
        <taxon>Cephalochordata</taxon>
        <taxon>Leptocardii</taxon>
        <taxon>Amphioxiformes</taxon>
        <taxon>Branchiostomatidae</taxon>
        <taxon>Branchiostoma</taxon>
    </lineage>
</organism>
<evidence type="ECO:0000256" key="1">
    <source>
        <dbReference type="ARBA" id="ARBA00004173"/>
    </source>
</evidence>
<evidence type="ECO:0000256" key="6">
    <source>
        <dbReference type="ARBA" id="ARBA00023274"/>
    </source>
</evidence>
<dbReference type="Proteomes" id="UP000515135">
    <property type="component" value="Unplaced"/>
</dbReference>
<dbReference type="Pfam" id="PF15433">
    <property type="entry name" value="MRP-S31"/>
    <property type="match status" value="2"/>
</dbReference>
<dbReference type="GeneID" id="109473237"/>
<evidence type="ECO:0000256" key="2">
    <source>
        <dbReference type="ARBA" id="ARBA00011057"/>
    </source>
</evidence>
<evidence type="ECO:0000256" key="5">
    <source>
        <dbReference type="ARBA" id="ARBA00023128"/>
    </source>
</evidence>
<accession>A0A6P4YHB2</accession>
<dbReference type="KEGG" id="bbel:109473237"/>
<keyword evidence="10" id="KW-1185">Reference proteome</keyword>
<evidence type="ECO:0000256" key="7">
    <source>
        <dbReference type="ARBA" id="ARBA00035133"/>
    </source>
</evidence>
<keyword evidence="6" id="KW-0687">Ribonucleoprotein</keyword>
<sequence length="333" mass="37209">MAAGCTFLFLSSTSQRIAGLGARLSGVRLGTDLPRCLHTAACLLKKSGDRPSDRSTAEVDPELAAAAKAVAERLGGEKVESDLLQQLRRHEVTTSAGKASAADNSSLGDLISGLRVERGPGQKNRAEERTAPLPGPRGGGAGRRDQQLSVLSFVSRPEIKNFHQEFQQRKQTQPRSEQVGRTSPSTRRSLFEGKRLGVFKPEEVKNWQVEGSTLWCEEQTAELQTQVDLPPRNGFEEMIKWTKEGKMWTFPIQNDQGLEDEATVGFHEHVFLDDLLEDFPQKGPIRHFMELVITGLSKNPYLTLQQKREHVDWFRKYFQETEPILRASGSLTE</sequence>
<dbReference type="GO" id="GO:0005763">
    <property type="term" value="C:mitochondrial small ribosomal subunit"/>
    <property type="evidence" value="ECO:0007669"/>
    <property type="project" value="InterPro"/>
</dbReference>
<dbReference type="RefSeq" id="XP_019628675.1">
    <property type="nucleotide sequence ID" value="XM_019773116.1"/>
</dbReference>
<evidence type="ECO:0000256" key="3">
    <source>
        <dbReference type="ARBA" id="ARBA00022946"/>
    </source>
</evidence>
<evidence type="ECO:0000256" key="9">
    <source>
        <dbReference type="SAM" id="MobiDB-lite"/>
    </source>
</evidence>
<dbReference type="AlphaFoldDB" id="A0A6P4YHB2"/>
<reference evidence="11" key="1">
    <citation type="submission" date="2025-08" db="UniProtKB">
        <authorList>
            <consortium name="RefSeq"/>
        </authorList>
    </citation>
    <scope>IDENTIFICATION</scope>
    <source>
        <tissue evidence="11">Gonad</tissue>
    </source>
</reference>
<dbReference type="PANTHER" id="PTHR13231:SF3">
    <property type="entry name" value="SMALL RIBOSOMAL SUBUNIT PROTEIN MS31"/>
    <property type="match status" value="1"/>
</dbReference>
<evidence type="ECO:0000256" key="8">
    <source>
        <dbReference type="ARBA" id="ARBA00035363"/>
    </source>
</evidence>
<keyword evidence="5" id="KW-0496">Mitochondrion</keyword>
<gene>
    <name evidence="11" type="primary">LOC109473237</name>
</gene>
<dbReference type="PANTHER" id="PTHR13231">
    <property type="entry name" value="MITOCHONDRIAL RIBOSOMAL PROTEIN S31"/>
    <property type="match status" value="1"/>
</dbReference>
<feature type="compositionally biased region" description="Polar residues" evidence="9">
    <location>
        <begin position="169"/>
        <end position="187"/>
    </location>
</feature>
<protein>
    <recommendedName>
        <fullName evidence="7">Small ribosomal subunit protein mS31</fullName>
    </recommendedName>
    <alternativeName>
        <fullName evidence="8">28S ribosomal protein S31, mitochondrial</fullName>
    </alternativeName>
</protein>
<keyword evidence="3" id="KW-0809">Transit peptide</keyword>
<evidence type="ECO:0000313" key="11">
    <source>
        <dbReference type="RefSeq" id="XP_019628675.1"/>
    </source>
</evidence>
<evidence type="ECO:0000313" key="10">
    <source>
        <dbReference type="Proteomes" id="UP000515135"/>
    </source>
</evidence>
<comment type="subcellular location">
    <subcellularLocation>
        <location evidence="1">Mitochondrion</location>
    </subcellularLocation>
</comment>
<dbReference type="OrthoDB" id="5989925at2759"/>
<dbReference type="GO" id="GO:0003735">
    <property type="term" value="F:structural constituent of ribosome"/>
    <property type="evidence" value="ECO:0007669"/>
    <property type="project" value="InterPro"/>
</dbReference>
<evidence type="ECO:0000256" key="4">
    <source>
        <dbReference type="ARBA" id="ARBA00022980"/>
    </source>
</evidence>
<proteinExistence type="inferred from homology"/>
<keyword evidence="4" id="KW-0689">Ribosomal protein</keyword>
<feature type="compositionally biased region" description="Basic and acidic residues" evidence="9">
    <location>
        <begin position="115"/>
        <end position="130"/>
    </location>
</feature>
<comment type="similarity">
    <text evidence="2">Belongs to the mitochondrion-specific ribosomal protein mS31 family.</text>
</comment>
<dbReference type="InterPro" id="IPR026299">
    <property type="entry name" value="MRP-S31"/>
</dbReference>
<name>A0A6P4YHB2_BRABE</name>